<reference evidence="8 9" key="1">
    <citation type="journal article" date="2023" name="Commun. Biol.">
        <title>Reorganization of the ancestral sex-determining regions during the evolution of trioecy in Pleodorina starrii.</title>
        <authorList>
            <person name="Takahashi K."/>
            <person name="Suzuki S."/>
            <person name="Kawai-Toyooka H."/>
            <person name="Yamamoto K."/>
            <person name="Hamaji T."/>
            <person name="Ootsuki R."/>
            <person name="Yamaguchi H."/>
            <person name="Kawachi M."/>
            <person name="Higashiyama T."/>
            <person name="Nozaki H."/>
        </authorList>
    </citation>
    <scope>NUCLEOTIDE SEQUENCE [LARGE SCALE GENOMIC DNA]</scope>
    <source>
        <strain evidence="8 9">NIES-4479</strain>
    </source>
</reference>
<comment type="similarity">
    <text evidence="3 6">Belongs to the zeta carotene desaturase family.</text>
</comment>
<dbReference type="GO" id="GO:0009509">
    <property type="term" value="C:chromoplast"/>
    <property type="evidence" value="ECO:0007669"/>
    <property type="project" value="UniProtKB-SubCell"/>
</dbReference>
<proteinExistence type="inferred from homology"/>
<dbReference type="PANTHER" id="PTHR42923">
    <property type="entry name" value="PROTOPORPHYRINOGEN OXIDASE"/>
    <property type="match status" value="1"/>
</dbReference>
<evidence type="ECO:0000256" key="5">
    <source>
        <dbReference type="ARBA" id="ARBA00023002"/>
    </source>
</evidence>
<keyword evidence="6" id="KW-0957">Chromoplast</keyword>
<dbReference type="InterPro" id="IPR014103">
    <property type="entry name" value="Zeta_caro_desat"/>
</dbReference>
<protein>
    <recommendedName>
        <fullName evidence="6">Zeta-carotene desaturase</fullName>
        <ecNumber evidence="6">1.3.5.6</ecNumber>
    </recommendedName>
    <alternativeName>
        <fullName evidence="6">9,9'-di-cis-zeta-carotene desaturase</fullName>
    </alternativeName>
</protein>
<dbReference type="GO" id="GO:0009507">
    <property type="term" value="C:chloroplast"/>
    <property type="evidence" value="ECO:0007669"/>
    <property type="project" value="UniProtKB-SubCell"/>
</dbReference>
<evidence type="ECO:0000256" key="6">
    <source>
        <dbReference type="RuleBase" id="RU362008"/>
    </source>
</evidence>
<comment type="catalytic activity">
    <reaction evidence="1 6">
        <text>9,9'-di-cis-zeta-carotene + 2 a quinone = 7,7',9,9'-tetra-cis-lycopene + 2 a quinol</text>
        <dbReference type="Rhea" id="RHEA:30955"/>
        <dbReference type="ChEBI" id="CHEBI:24646"/>
        <dbReference type="ChEBI" id="CHEBI:48716"/>
        <dbReference type="ChEBI" id="CHEBI:62466"/>
        <dbReference type="ChEBI" id="CHEBI:132124"/>
        <dbReference type="EC" id="1.3.5.6"/>
    </reaction>
</comment>
<dbReference type="OrthoDB" id="5046242at2759"/>
<evidence type="ECO:0000256" key="2">
    <source>
        <dbReference type="ARBA" id="ARBA00004900"/>
    </source>
</evidence>
<accession>A0A9W6EZS5</accession>
<keyword evidence="6" id="KW-0150">Chloroplast</keyword>
<gene>
    <name evidence="8" type="primary">PLEST000106</name>
    <name evidence="8" type="ORF">PLESTB_000377000</name>
</gene>
<evidence type="ECO:0000256" key="3">
    <source>
        <dbReference type="ARBA" id="ARBA00010192"/>
    </source>
</evidence>
<dbReference type="InterPro" id="IPR002937">
    <property type="entry name" value="Amino_oxidase"/>
</dbReference>
<keyword evidence="6" id="KW-0934">Plastid</keyword>
<dbReference type="Gene3D" id="3.50.50.60">
    <property type="entry name" value="FAD/NAD(P)-binding domain"/>
    <property type="match status" value="1"/>
</dbReference>
<dbReference type="Pfam" id="PF01593">
    <property type="entry name" value="Amino_oxidase"/>
    <property type="match status" value="1"/>
</dbReference>
<dbReference type="SUPFAM" id="SSF51905">
    <property type="entry name" value="FAD/NAD(P)-binding domain"/>
    <property type="match status" value="1"/>
</dbReference>
<keyword evidence="9" id="KW-1185">Reference proteome</keyword>
<name>A0A9W6EZS5_9CHLO</name>
<dbReference type="PANTHER" id="PTHR42923:SF41">
    <property type="entry name" value="ZETA-CAROTENE DESATURASE, CHLOROPLASTIC_CHROMOPLASTIC"/>
    <property type="match status" value="1"/>
</dbReference>
<dbReference type="GO" id="GO:0016117">
    <property type="term" value="P:carotenoid biosynthetic process"/>
    <property type="evidence" value="ECO:0007669"/>
    <property type="project" value="UniProtKB-KW"/>
</dbReference>
<feature type="domain" description="Amine oxidase" evidence="7">
    <location>
        <begin position="92"/>
        <end position="563"/>
    </location>
</feature>
<comment type="caution">
    <text evidence="8">The sequence shown here is derived from an EMBL/GenBank/DDBJ whole genome shotgun (WGS) entry which is preliminary data.</text>
</comment>
<keyword evidence="5 6" id="KW-0560">Oxidoreductase</keyword>
<keyword evidence="4 6" id="KW-0125">Carotenoid biosynthesis</keyword>
<dbReference type="EMBL" id="BRXU01000003">
    <property type="protein sequence ID" value="GLC50416.1"/>
    <property type="molecule type" value="Genomic_DNA"/>
</dbReference>
<comment type="subcellular location">
    <subcellularLocation>
        <location evidence="6">Plastid</location>
        <location evidence="6">Chloroplast</location>
    </subcellularLocation>
    <subcellularLocation>
        <location evidence="6">Plastid</location>
        <location evidence="6">Chromoplast</location>
    </subcellularLocation>
</comment>
<evidence type="ECO:0000256" key="4">
    <source>
        <dbReference type="ARBA" id="ARBA00022746"/>
    </source>
</evidence>
<dbReference type="PRINTS" id="PR00419">
    <property type="entry name" value="ADXRDTASE"/>
</dbReference>
<dbReference type="InterPro" id="IPR050464">
    <property type="entry name" value="Zeta_carotene_desat/Oxidored"/>
</dbReference>
<organism evidence="8 9">
    <name type="scientific">Pleodorina starrii</name>
    <dbReference type="NCBI Taxonomy" id="330485"/>
    <lineage>
        <taxon>Eukaryota</taxon>
        <taxon>Viridiplantae</taxon>
        <taxon>Chlorophyta</taxon>
        <taxon>core chlorophytes</taxon>
        <taxon>Chlorophyceae</taxon>
        <taxon>CS clade</taxon>
        <taxon>Chlamydomonadales</taxon>
        <taxon>Volvocaceae</taxon>
        <taxon>Pleodorina</taxon>
    </lineage>
</organism>
<comment type="function">
    <text evidence="6">Catalyzes the conversion of zeta-carotene to lycopene via the intermediary of neurosporene. It carries out two consecutive desaturations (introduction of double bonds) at positions C-7 and C-7'.</text>
</comment>
<evidence type="ECO:0000313" key="8">
    <source>
        <dbReference type="EMBL" id="GLC50416.1"/>
    </source>
</evidence>
<evidence type="ECO:0000259" key="7">
    <source>
        <dbReference type="Pfam" id="PF01593"/>
    </source>
</evidence>
<dbReference type="GO" id="GO:0016719">
    <property type="term" value="F:9,9'-di-cis-zeta-carotene desaturase activity"/>
    <property type="evidence" value="ECO:0007669"/>
    <property type="project" value="UniProtKB-EC"/>
</dbReference>
<dbReference type="AlphaFoldDB" id="A0A9W6EZS5"/>
<dbReference type="InterPro" id="IPR036188">
    <property type="entry name" value="FAD/NAD-bd_sf"/>
</dbReference>
<evidence type="ECO:0000256" key="1">
    <source>
        <dbReference type="ARBA" id="ARBA00000914"/>
    </source>
</evidence>
<evidence type="ECO:0000313" key="9">
    <source>
        <dbReference type="Proteomes" id="UP001165080"/>
    </source>
</evidence>
<dbReference type="NCBIfam" id="TIGR02732">
    <property type="entry name" value="zeta_caro_desat"/>
    <property type="match status" value="1"/>
</dbReference>
<dbReference type="Proteomes" id="UP001165080">
    <property type="component" value="Unassembled WGS sequence"/>
</dbReference>
<comment type="pathway">
    <text evidence="2 6">Carotenoid biosynthesis; lycopene biosynthesis.</text>
</comment>
<dbReference type="EC" id="1.3.5.6" evidence="6"/>
<sequence>MQLALGQQAPTARCSGAKGTQLCPIKALSVRTCRRAVKPQAVAAVPQKKIKVSDVTAVGLKDVPLRSLFPDEPKPPAPGAPKLKVAIVGGGLAGLSTAVELLDQGYEVDIYEGRQWIGGKVASYVDKDGNHIEMGLHVFFGCYFNLFRLMAKCGVLENLLLKEHTHTFCNNDGDVRELDFRFFLNGLKIGAPFHGLKAFFTTPQLEPLDKVANSLALGTSPIVRALVDPEGGMQDIRDLDGISFTQWFTSHGGSMNSIKRMWDPIAYALGFLDCDHISARCMLTIFQFFATKTDASVLRMLNGSPAERLLAPIADYVTVKGGRIHTRAGCKEVLYEKAADGTTRVTGLKIGSAGREQVITADTYVAALDVPGIKKLLPSEWRAAHPQFDAIYKLVGVPVITVQLRYDGWVTEMKDASRVRDLRSPAGLDNLLYSADTYFSCFADLALTSPVEYFKEGEGSLMQCVITPAAPYMAWTNEAIAAETDRQVRQLFPSARGLKLTWHSIVKIGQSLYEEAPGMDVYRPDQKTPVPNFFLAGSYTKQDYIDSMEGATLSGRQCAYSILEAAPRILADKSKAAASSKQVPAGAAA</sequence>